<evidence type="ECO:0008006" key="5">
    <source>
        <dbReference type="Google" id="ProtNLM"/>
    </source>
</evidence>
<proteinExistence type="predicted"/>
<dbReference type="PANTHER" id="PTHR43581">
    <property type="entry name" value="ATP/GTP PHOSPHATASE"/>
    <property type="match status" value="1"/>
</dbReference>
<dbReference type="Pfam" id="PF13476">
    <property type="entry name" value="AAA_23"/>
    <property type="match status" value="1"/>
</dbReference>
<reference evidence="3 4" key="1">
    <citation type="submission" date="2016-07" db="EMBL/GenBank/DDBJ databases">
        <title>Genomic analysis of zinc-resistant bacterium Mucilaginibacter pedocola TBZ30.</title>
        <authorList>
            <person name="Huang J."/>
            <person name="Tang J."/>
        </authorList>
    </citation>
    <scope>NUCLEOTIDE SEQUENCE [LARGE SCALE GENOMIC DNA]</scope>
    <source>
        <strain evidence="3 4">TBZ30</strain>
    </source>
</reference>
<dbReference type="Gene3D" id="3.40.50.300">
    <property type="entry name" value="P-loop containing nucleotide triphosphate hydrolases"/>
    <property type="match status" value="2"/>
</dbReference>
<feature type="domain" description="Endonuclease GajA/Old nuclease/RecF-like AAA" evidence="1">
    <location>
        <begin position="181"/>
        <end position="281"/>
    </location>
</feature>
<name>A0A1S9PMK1_9SPHI</name>
<gene>
    <name evidence="3" type="ORF">BC343_03835</name>
</gene>
<dbReference type="InterPro" id="IPR027417">
    <property type="entry name" value="P-loop_NTPase"/>
</dbReference>
<organism evidence="3 4">
    <name type="scientific">Mucilaginibacter pedocola</name>
    <dbReference type="NCBI Taxonomy" id="1792845"/>
    <lineage>
        <taxon>Bacteria</taxon>
        <taxon>Pseudomonadati</taxon>
        <taxon>Bacteroidota</taxon>
        <taxon>Sphingobacteriia</taxon>
        <taxon>Sphingobacteriales</taxon>
        <taxon>Sphingobacteriaceae</taxon>
        <taxon>Mucilaginibacter</taxon>
    </lineage>
</organism>
<dbReference type="InterPro" id="IPR051396">
    <property type="entry name" value="Bact_Antivir_Def_Nuclease"/>
</dbReference>
<dbReference type="RefSeq" id="WP_078346381.1">
    <property type="nucleotide sequence ID" value="NZ_MBTF01000001.1"/>
</dbReference>
<dbReference type="AlphaFoldDB" id="A0A1S9PMK1"/>
<feature type="domain" description="Rad50/SbcC-type AAA" evidence="2">
    <location>
        <begin position="26"/>
        <end position="60"/>
    </location>
</feature>
<accession>A0A1S9PMK1</accession>
<dbReference type="OrthoDB" id="9784297at2"/>
<dbReference type="InterPro" id="IPR041685">
    <property type="entry name" value="AAA_GajA/Old/RecF-like"/>
</dbReference>
<evidence type="ECO:0000259" key="1">
    <source>
        <dbReference type="Pfam" id="PF13175"/>
    </source>
</evidence>
<sequence length="288" mass="33041">MSDVRSALLSKFNSSIYRNFGAFLKEITIEGFRGITETINFEFPITAISGFNGAGKSTIGQIAVCAYKTPSTDRIYKRKYIKDFFPQSASLDPAPFISNAKVIYKYSTNTSTLQNLTVSRQRVEWSGYKRQPERHCFYVGFAAYIPKIESRGNKIYKNERMVLTAKRVITPEIHLHVKQILNSDYDEVWFQGMQADGKTNEIGMLSRYGYTYSENNMGFGEGRLLYMIDLLENEPNNSLFVFEEPETSLHGDAQYKFIKYLMDICIRKGHQVILSTHSSTMLEALRSF</sequence>
<dbReference type="STRING" id="1792845.BC343_03835"/>
<dbReference type="InterPro" id="IPR038729">
    <property type="entry name" value="Rad50/SbcC_AAA"/>
</dbReference>
<evidence type="ECO:0000259" key="2">
    <source>
        <dbReference type="Pfam" id="PF13476"/>
    </source>
</evidence>
<dbReference type="GO" id="GO:0006302">
    <property type="term" value="P:double-strand break repair"/>
    <property type="evidence" value="ECO:0007669"/>
    <property type="project" value="InterPro"/>
</dbReference>
<dbReference type="PANTHER" id="PTHR43581:SF2">
    <property type="entry name" value="EXCINUCLEASE ATPASE SUBUNIT"/>
    <property type="match status" value="1"/>
</dbReference>
<comment type="caution">
    <text evidence="3">The sequence shown here is derived from an EMBL/GenBank/DDBJ whole genome shotgun (WGS) entry which is preliminary data.</text>
</comment>
<dbReference type="SUPFAM" id="SSF52540">
    <property type="entry name" value="P-loop containing nucleoside triphosphate hydrolases"/>
    <property type="match status" value="1"/>
</dbReference>
<dbReference type="Proteomes" id="UP000189739">
    <property type="component" value="Unassembled WGS sequence"/>
</dbReference>
<evidence type="ECO:0000313" key="3">
    <source>
        <dbReference type="EMBL" id="OOQ62184.1"/>
    </source>
</evidence>
<dbReference type="Pfam" id="PF13175">
    <property type="entry name" value="AAA_15"/>
    <property type="match status" value="1"/>
</dbReference>
<protein>
    <recommendedName>
        <fullName evidence="5">AAA domain-containing protein</fullName>
    </recommendedName>
</protein>
<evidence type="ECO:0000313" key="4">
    <source>
        <dbReference type="Proteomes" id="UP000189739"/>
    </source>
</evidence>
<keyword evidence="4" id="KW-1185">Reference proteome</keyword>
<dbReference type="GO" id="GO:0016887">
    <property type="term" value="F:ATP hydrolysis activity"/>
    <property type="evidence" value="ECO:0007669"/>
    <property type="project" value="InterPro"/>
</dbReference>
<dbReference type="EMBL" id="MBTF01000001">
    <property type="protein sequence ID" value="OOQ62184.1"/>
    <property type="molecule type" value="Genomic_DNA"/>
</dbReference>